<comment type="similarity">
    <text evidence="2">Belongs to the CDP-glycerol glycerophosphotransferase family.</text>
</comment>
<evidence type="ECO:0000313" key="7">
    <source>
        <dbReference type="EMBL" id="ALC82535.1"/>
    </source>
</evidence>
<dbReference type="GO" id="GO:0047355">
    <property type="term" value="F:CDP-glycerol glycerophosphotransferase activity"/>
    <property type="evidence" value="ECO:0007669"/>
    <property type="project" value="InterPro"/>
</dbReference>
<comment type="subcellular location">
    <subcellularLocation>
        <location evidence="1">Cell membrane</location>
        <topology evidence="1">Peripheral membrane protein</topology>
    </subcellularLocation>
</comment>
<keyword evidence="3" id="KW-1003">Cell membrane</keyword>
<dbReference type="SUPFAM" id="SSF53756">
    <property type="entry name" value="UDP-Glycosyltransferase/glycogen phosphorylase"/>
    <property type="match status" value="1"/>
</dbReference>
<dbReference type="Proteomes" id="UP000067625">
    <property type="component" value="Chromosome"/>
</dbReference>
<dbReference type="PANTHER" id="PTHR37316:SF1">
    <property type="entry name" value="TEICHOIC ACID GLYCEROL-PHOSPHATE PRIMASE"/>
    <property type="match status" value="1"/>
</dbReference>
<accession>A0A0M4FS61</accession>
<keyword evidence="6" id="KW-0472">Membrane</keyword>
<name>A0A0M4FS61_9BACI</name>
<dbReference type="PATRIC" id="fig|1441095.3.peg.3031"/>
<evidence type="ECO:0000256" key="4">
    <source>
        <dbReference type="ARBA" id="ARBA00022679"/>
    </source>
</evidence>
<evidence type="ECO:0000256" key="2">
    <source>
        <dbReference type="ARBA" id="ARBA00010488"/>
    </source>
</evidence>
<dbReference type="GO" id="GO:0019350">
    <property type="term" value="P:teichoic acid biosynthetic process"/>
    <property type="evidence" value="ECO:0007669"/>
    <property type="project" value="UniProtKB-KW"/>
</dbReference>
<dbReference type="InterPro" id="IPR043148">
    <property type="entry name" value="TagF_C"/>
</dbReference>
<keyword evidence="8" id="KW-1185">Reference proteome</keyword>
<evidence type="ECO:0000256" key="6">
    <source>
        <dbReference type="ARBA" id="ARBA00023136"/>
    </source>
</evidence>
<proteinExistence type="inferred from homology"/>
<sequence length="384" mass="44745">MNLQSILKSIYAFYITCLGKLFFWVKPKKRIVLIASFPDNARAILKAYENDAFDFKLKVLLTQHAKGLANEFPNQNCSVIDQENPVHIVKAIHCMLSSKAVLIDNYYLMVTALRHRPDIECIQIWHANGAFKKFGLKDLTIQNYSERDFARYKKVYRSFDKIVVGSEHMAHIFQESFGVEENHFLKIGVPMTDMYFEKETQSNQIRERLAISSEKKILLYAPTFRDEDFGRVRLPFKESHLKDDLNEEYVLLIKLHPVMKNQFSHVDSPWIKDVSDIALDELLKACDILISDYSSVPFEFALLNKPVLFFTYDLEEYDKKRGLIDNYLSVIPGQACSDAAMLIKQLKDTSLLKREVKQFSNEWNRYSEGNSTQRLLDYLTVKMN</sequence>
<evidence type="ECO:0000256" key="5">
    <source>
        <dbReference type="ARBA" id="ARBA00022944"/>
    </source>
</evidence>
<reference evidence="7 8" key="2">
    <citation type="journal article" date="2016" name="Int. J. Syst. Evol. Microbiol.">
        <title>Bacillus gobiensis sp. nov., isolated from a soil sample.</title>
        <authorList>
            <person name="Liu B."/>
            <person name="Liu G.H."/>
            <person name="Cetin S."/>
            <person name="Schumann P."/>
            <person name="Pan Z.Z."/>
            <person name="Chen Q.Q."/>
        </authorList>
    </citation>
    <scope>NUCLEOTIDE SEQUENCE [LARGE SCALE GENOMIC DNA]</scope>
    <source>
        <strain evidence="7 8">FJAT-4402</strain>
    </source>
</reference>
<evidence type="ECO:0000256" key="3">
    <source>
        <dbReference type="ARBA" id="ARBA00022475"/>
    </source>
</evidence>
<keyword evidence="5" id="KW-0777">Teichoic acid biosynthesis</keyword>
<reference evidence="8" key="1">
    <citation type="submission" date="2015-08" db="EMBL/GenBank/DDBJ databases">
        <title>Genome sequencing project for genomic taxonomy and phylogenomics of Bacillus-like bacteria.</title>
        <authorList>
            <person name="Liu B."/>
            <person name="Wang J."/>
            <person name="Zhu Y."/>
            <person name="Liu G."/>
            <person name="Chen Q."/>
            <person name="Chen Z."/>
            <person name="Lan J."/>
            <person name="Che J."/>
            <person name="Ge C."/>
            <person name="Shi H."/>
            <person name="Pan Z."/>
            <person name="Liu X."/>
        </authorList>
    </citation>
    <scope>NUCLEOTIDE SEQUENCE [LARGE SCALE GENOMIC DNA]</scope>
    <source>
        <strain evidence="8">FJAT-4402</strain>
    </source>
</reference>
<evidence type="ECO:0000313" key="8">
    <source>
        <dbReference type="Proteomes" id="UP000067625"/>
    </source>
</evidence>
<dbReference type="STRING" id="1441095.AM592_13800"/>
<dbReference type="Pfam" id="PF04464">
    <property type="entry name" value="Glyphos_transf"/>
    <property type="match status" value="1"/>
</dbReference>
<dbReference type="PANTHER" id="PTHR37316">
    <property type="entry name" value="TEICHOIC ACID GLYCEROL-PHOSPHATE PRIMASE"/>
    <property type="match status" value="1"/>
</dbReference>
<gene>
    <name evidence="7" type="ORF">AM592_13800</name>
</gene>
<dbReference type="InterPro" id="IPR043149">
    <property type="entry name" value="TagF_N"/>
</dbReference>
<organism evidence="7 8">
    <name type="scientific">Bacillus gobiensis</name>
    <dbReference type="NCBI Taxonomy" id="1441095"/>
    <lineage>
        <taxon>Bacteria</taxon>
        <taxon>Bacillati</taxon>
        <taxon>Bacillota</taxon>
        <taxon>Bacilli</taxon>
        <taxon>Bacillales</taxon>
        <taxon>Bacillaceae</taxon>
        <taxon>Bacillus</taxon>
    </lineage>
</organism>
<dbReference type="InterPro" id="IPR051612">
    <property type="entry name" value="Teichoic_Acid_Biosynth"/>
</dbReference>
<evidence type="ECO:0000256" key="1">
    <source>
        <dbReference type="ARBA" id="ARBA00004202"/>
    </source>
</evidence>
<dbReference type="Gene3D" id="3.40.50.11820">
    <property type="match status" value="1"/>
</dbReference>
<dbReference type="Gene3D" id="3.40.50.12580">
    <property type="match status" value="1"/>
</dbReference>
<dbReference type="OrthoDB" id="9811865at2"/>
<dbReference type="InterPro" id="IPR007554">
    <property type="entry name" value="Glycerophosphate_synth"/>
</dbReference>
<protein>
    <submittedName>
        <fullName evidence="7">CDP-glycerol:glycerophosphate glycerophosphotransferase</fullName>
    </submittedName>
</protein>
<dbReference type="GO" id="GO:0005886">
    <property type="term" value="C:plasma membrane"/>
    <property type="evidence" value="ECO:0007669"/>
    <property type="project" value="UniProtKB-SubCell"/>
</dbReference>
<dbReference type="RefSeq" id="WP_053604331.1">
    <property type="nucleotide sequence ID" value="NZ_CP012600.1"/>
</dbReference>
<dbReference type="EMBL" id="CP012600">
    <property type="protein sequence ID" value="ALC82535.1"/>
    <property type="molecule type" value="Genomic_DNA"/>
</dbReference>
<keyword evidence="4 7" id="KW-0808">Transferase</keyword>
<dbReference type="AlphaFoldDB" id="A0A0M4FS61"/>